<dbReference type="InterPro" id="IPR013087">
    <property type="entry name" value="Znf_C2H2_type"/>
</dbReference>
<dbReference type="SUPFAM" id="SSF57667">
    <property type="entry name" value="beta-beta-alpha zinc fingers"/>
    <property type="match status" value="1"/>
</dbReference>
<accession>A0AAV0X4F9</accession>
<name>A0AAV0X4F9_9HEMI</name>
<keyword evidence="1" id="KW-0862">Zinc</keyword>
<evidence type="ECO:0000313" key="5">
    <source>
        <dbReference type="Proteomes" id="UP001160148"/>
    </source>
</evidence>
<feature type="region of interest" description="Disordered" evidence="2">
    <location>
        <begin position="170"/>
        <end position="199"/>
    </location>
</feature>
<keyword evidence="5" id="KW-1185">Reference proteome</keyword>
<dbReference type="InterPro" id="IPR036236">
    <property type="entry name" value="Znf_C2H2_sf"/>
</dbReference>
<feature type="domain" description="C2H2-type" evidence="3">
    <location>
        <begin position="215"/>
        <end position="243"/>
    </location>
</feature>
<keyword evidence="1" id="KW-0479">Metal-binding</keyword>
<organism evidence="4 5">
    <name type="scientific">Macrosiphum euphorbiae</name>
    <name type="common">potato aphid</name>
    <dbReference type="NCBI Taxonomy" id="13131"/>
    <lineage>
        <taxon>Eukaryota</taxon>
        <taxon>Metazoa</taxon>
        <taxon>Ecdysozoa</taxon>
        <taxon>Arthropoda</taxon>
        <taxon>Hexapoda</taxon>
        <taxon>Insecta</taxon>
        <taxon>Pterygota</taxon>
        <taxon>Neoptera</taxon>
        <taxon>Paraneoptera</taxon>
        <taxon>Hemiptera</taxon>
        <taxon>Sternorrhyncha</taxon>
        <taxon>Aphidomorpha</taxon>
        <taxon>Aphidoidea</taxon>
        <taxon>Aphididae</taxon>
        <taxon>Macrosiphini</taxon>
        <taxon>Macrosiphum</taxon>
    </lineage>
</organism>
<feature type="compositionally biased region" description="Low complexity" evidence="2">
    <location>
        <begin position="180"/>
        <end position="199"/>
    </location>
</feature>
<dbReference type="AlphaFoldDB" id="A0AAV0X4F9"/>
<dbReference type="SMART" id="SM00355">
    <property type="entry name" value="ZnF_C2H2"/>
    <property type="match status" value="2"/>
</dbReference>
<evidence type="ECO:0000256" key="1">
    <source>
        <dbReference type="PROSITE-ProRule" id="PRU00042"/>
    </source>
</evidence>
<dbReference type="PROSITE" id="PS00028">
    <property type="entry name" value="ZINC_FINGER_C2H2_1"/>
    <property type="match status" value="1"/>
</dbReference>
<comment type="caution">
    <text evidence="4">The sequence shown here is derived from an EMBL/GenBank/DDBJ whole genome shotgun (WGS) entry which is preliminary data.</text>
</comment>
<keyword evidence="1" id="KW-0863">Zinc-finger</keyword>
<gene>
    <name evidence="4" type="ORF">MEUPH1_LOCUS18150</name>
</gene>
<sequence>MAVCFVCDSKLYGERTRVCSSITPHSNSPYPEKIAELVGEDFVIIVTPADHMCKRCSALLIHIDKLENDMKLVKNALVSYIQKKYGMLPADQPVTSIQVVNGNLRTDELEVGQRRVPSGLTVRDPSTSAGGSNAPLRTRPDASKIKIYKCGFCPFQSKDLGHVRFHMRSHMKKKDDEKSNQTVTKTVTQQQQHQNQTHQLKCLPNKQQQPKKKLYRCQVCSASFDSRSDCLDHIQKDHNQQQPTSTTQEQENLQQENLQQENDVTMEVTAPVFQPHNILNSIENQPNVIKTEDDSNLADDKHTMDTDLDMLLKDTIPDENSEVPMQETQNISENMSGQTELMQPNQEIPASNVDMSDMAIGGGETGTDHLDIESMLAAIHNDVSSPNDGGNTQNFL</sequence>
<protein>
    <recommendedName>
        <fullName evidence="3">C2H2-type domain-containing protein</fullName>
    </recommendedName>
</protein>
<dbReference type="GO" id="GO:0008270">
    <property type="term" value="F:zinc ion binding"/>
    <property type="evidence" value="ECO:0007669"/>
    <property type="project" value="UniProtKB-KW"/>
</dbReference>
<reference evidence="4 5" key="1">
    <citation type="submission" date="2023-01" db="EMBL/GenBank/DDBJ databases">
        <authorList>
            <person name="Whitehead M."/>
        </authorList>
    </citation>
    <scope>NUCLEOTIDE SEQUENCE [LARGE SCALE GENOMIC DNA]</scope>
</reference>
<evidence type="ECO:0000313" key="4">
    <source>
        <dbReference type="EMBL" id="CAI6363160.1"/>
    </source>
</evidence>
<evidence type="ECO:0000256" key="2">
    <source>
        <dbReference type="SAM" id="MobiDB-lite"/>
    </source>
</evidence>
<dbReference type="Proteomes" id="UP001160148">
    <property type="component" value="Unassembled WGS sequence"/>
</dbReference>
<dbReference type="EMBL" id="CARXXK010000003">
    <property type="protein sequence ID" value="CAI6363160.1"/>
    <property type="molecule type" value="Genomic_DNA"/>
</dbReference>
<feature type="region of interest" description="Disordered" evidence="2">
    <location>
        <begin position="118"/>
        <end position="138"/>
    </location>
</feature>
<proteinExistence type="predicted"/>
<evidence type="ECO:0000259" key="3">
    <source>
        <dbReference type="PROSITE" id="PS50157"/>
    </source>
</evidence>
<dbReference type="PROSITE" id="PS50157">
    <property type="entry name" value="ZINC_FINGER_C2H2_2"/>
    <property type="match status" value="1"/>
</dbReference>